<evidence type="ECO:0000256" key="4">
    <source>
        <dbReference type="ARBA" id="ARBA00022679"/>
    </source>
</evidence>
<feature type="transmembrane region" description="Helical" evidence="10">
    <location>
        <begin position="233"/>
        <end position="251"/>
    </location>
</feature>
<dbReference type="AlphaFoldDB" id="A0AAU3IBL4"/>
<dbReference type="PANTHER" id="PTHR24421">
    <property type="entry name" value="NITRATE/NITRITE SENSOR PROTEIN NARX-RELATED"/>
    <property type="match status" value="1"/>
</dbReference>
<feature type="domain" description="Signal transduction histidine kinase subgroup 3 dimerisation and phosphoacceptor" evidence="12">
    <location>
        <begin position="280"/>
        <end position="345"/>
    </location>
</feature>
<dbReference type="InterPro" id="IPR003594">
    <property type="entry name" value="HATPase_dom"/>
</dbReference>
<evidence type="ECO:0000256" key="2">
    <source>
        <dbReference type="ARBA" id="ARBA00012438"/>
    </source>
</evidence>
<feature type="transmembrane region" description="Helical" evidence="10">
    <location>
        <begin position="86"/>
        <end position="103"/>
    </location>
</feature>
<dbReference type="InterPro" id="IPR036890">
    <property type="entry name" value="HATPase_C_sf"/>
</dbReference>
<dbReference type="GO" id="GO:0046983">
    <property type="term" value="F:protein dimerization activity"/>
    <property type="evidence" value="ECO:0007669"/>
    <property type="project" value="InterPro"/>
</dbReference>
<comment type="catalytic activity">
    <reaction evidence="1">
        <text>ATP + protein L-histidine = ADP + protein N-phospho-L-histidine.</text>
        <dbReference type="EC" id="2.7.13.3"/>
    </reaction>
</comment>
<dbReference type="InterPro" id="IPR011712">
    <property type="entry name" value="Sig_transdc_His_kin_sub3_dim/P"/>
</dbReference>
<keyword evidence="6 13" id="KW-0418">Kinase</keyword>
<evidence type="ECO:0000256" key="9">
    <source>
        <dbReference type="SAM" id="MobiDB-lite"/>
    </source>
</evidence>
<accession>A0AAU3IBL4</accession>
<dbReference type="Gene3D" id="1.20.5.1930">
    <property type="match status" value="1"/>
</dbReference>
<dbReference type="GO" id="GO:0005524">
    <property type="term" value="F:ATP binding"/>
    <property type="evidence" value="ECO:0007669"/>
    <property type="project" value="UniProtKB-KW"/>
</dbReference>
<keyword evidence="4" id="KW-0808">Transferase</keyword>
<keyword evidence="3" id="KW-0597">Phosphoprotein</keyword>
<keyword evidence="10" id="KW-0472">Membrane</keyword>
<feature type="domain" description="Histidine kinase/HSP90-like ATPase" evidence="11">
    <location>
        <begin position="394"/>
        <end position="484"/>
    </location>
</feature>
<protein>
    <recommendedName>
        <fullName evidence="2">histidine kinase</fullName>
        <ecNumber evidence="2">2.7.13.3</ecNumber>
    </recommendedName>
</protein>
<dbReference type="Pfam" id="PF07730">
    <property type="entry name" value="HisKA_3"/>
    <property type="match status" value="1"/>
</dbReference>
<evidence type="ECO:0000256" key="6">
    <source>
        <dbReference type="ARBA" id="ARBA00022777"/>
    </source>
</evidence>
<gene>
    <name evidence="13" type="ORF">OG699_42430</name>
</gene>
<dbReference type="GO" id="GO:0000155">
    <property type="term" value="F:phosphorelay sensor kinase activity"/>
    <property type="evidence" value="ECO:0007669"/>
    <property type="project" value="InterPro"/>
</dbReference>
<dbReference type="PANTHER" id="PTHR24421:SF10">
    <property type="entry name" value="NITRATE_NITRITE SENSOR PROTEIN NARQ"/>
    <property type="match status" value="1"/>
</dbReference>
<organism evidence="13">
    <name type="scientific">Streptomyces sp. NBC_01393</name>
    <dbReference type="NCBI Taxonomy" id="2903851"/>
    <lineage>
        <taxon>Bacteria</taxon>
        <taxon>Bacillati</taxon>
        <taxon>Actinomycetota</taxon>
        <taxon>Actinomycetes</taxon>
        <taxon>Kitasatosporales</taxon>
        <taxon>Streptomycetaceae</taxon>
        <taxon>Streptomyces</taxon>
    </lineage>
</organism>
<dbReference type="SUPFAM" id="SSF55874">
    <property type="entry name" value="ATPase domain of HSP90 chaperone/DNA topoisomerase II/histidine kinase"/>
    <property type="match status" value="1"/>
</dbReference>
<evidence type="ECO:0000256" key="5">
    <source>
        <dbReference type="ARBA" id="ARBA00022741"/>
    </source>
</evidence>
<evidence type="ECO:0000313" key="13">
    <source>
        <dbReference type="EMBL" id="WTZ14034.1"/>
    </source>
</evidence>
<dbReference type="InterPro" id="IPR050482">
    <property type="entry name" value="Sensor_HK_TwoCompSys"/>
</dbReference>
<dbReference type="Pfam" id="PF02518">
    <property type="entry name" value="HATPase_c"/>
    <property type="match status" value="1"/>
</dbReference>
<keyword evidence="7" id="KW-0067">ATP-binding</keyword>
<name>A0AAU3IBL4_9ACTN</name>
<reference evidence="13" key="1">
    <citation type="submission" date="2022-10" db="EMBL/GenBank/DDBJ databases">
        <title>The complete genomes of actinobacterial strains from the NBC collection.</title>
        <authorList>
            <person name="Joergensen T.S."/>
            <person name="Alvarez Arevalo M."/>
            <person name="Sterndorff E.B."/>
            <person name="Faurdal D."/>
            <person name="Vuksanovic O."/>
            <person name="Mourched A.-S."/>
            <person name="Charusanti P."/>
            <person name="Shaw S."/>
            <person name="Blin K."/>
            <person name="Weber T."/>
        </authorList>
    </citation>
    <scope>NUCLEOTIDE SEQUENCE</scope>
    <source>
        <strain evidence="13">NBC_01393</strain>
    </source>
</reference>
<evidence type="ECO:0000256" key="1">
    <source>
        <dbReference type="ARBA" id="ARBA00000085"/>
    </source>
</evidence>
<keyword evidence="5" id="KW-0547">Nucleotide-binding</keyword>
<evidence type="ECO:0000259" key="12">
    <source>
        <dbReference type="Pfam" id="PF07730"/>
    </source>
</evidence>
<sequence length="487" mass="51652">MKKEDPHGRPHDASWSGTEREQAGPARERAGDRREQASDWREWTGDRRVRAGDVLRPGTWWAHLREAMRPEGDPAPLSRRAVRLDVVLAVVLTVVALVVAARYPGDGPVRISSRAVTANRPEFPYPVPPPAPAPGAVYPSESSAPWVLVVLSALPLAARRRYPLLAFGVVAAAALAIADRVSWINVLTCSIGAYGAVAHSRYRARAMVALIAAAVLAGVAFRDADPMLPGWSSPAVVLLVVGVLASLVRFGRLRLEASRKRFTDLQQTQEKAMRRAVEEERARIAAELHDVVTHNVSVMVIQAGAARKVMDAAPERSKEALLAVEAGGRAAMAELRHVMGLLAGPDASADTPADGLEPQPGLGQLDALTERVRAAGTSVDLTASLPPGPLPPGVELTAYRVVQEALTNTIKHAAGAGATVEIGFSGSWLEIAVTDTGAVRDSIPVDGNGRGLIGLRERLAVYGGRLTAGPTPAGGYRVTARIPWEAV</sequence>
<keyword evidence="8" id="KW-0902">Two-component regulatory system</keyword>
<proteinExistence type="predicted"/>
<feature type="transmembrane region" description="Helical" evidence="10">
    <location>
        <begin position="202"/>
        <end position="221"/>
    </location>
</feature>
<dbReference type="EMBL" id="CP109546">
    <property type="protein sequence ID" value="WTZ14034.1"/>
    <property type="molecule type" value="Genomic_DNA"/>
</dbReference>
<evidence type="ECO:0000256" key="10">
    <source>
        <dbReference type="SAM" id="Phobius"/>
    </source>
</evidence>
<dbReference type="Gene3D" id="3.30.565.10">
    <property type="entry name" value="Histidine kinase-like ATPase, C-terminal domain"/>
    <property type="match status" value="1"/>
</dbReference>
<feature type="region of interest" description="Disordered" evidence="9">
    <location>
        <begin position="1"/>
        <end position="39"/>
    </location>
</feature>
<dbReference type="GO" id="GO:0016020">
    <property type="term" value="C:membrane"/>
    <property type="evidence" value="ECO:0007669"/>
    <property type="project" value="InterPro"/>
</dbReference>
<evidence type="ECO:0000256" key="3">
    <source>
        <dbReference type="ARBA" id="ARBA00022553"/>
    </source>
</evidence>
<feature type="transmembrane region" description="Helical" evidence="10">
    <location>
        <begin position="162"/>
        <end position="181"/>
    </location>
</feature>
<keyword evidence="10" id="KW-1133">Transmembrane helix</keyword>
<evidence type="ECO:0000259" key="11">
    <source>
        <dbReference type="Pfam" id="PF02518"/>
    </source>
</evidence>
<evidence type="ECO:0000256" key="7">
    <source>
        <dbReference type="ARBA" id="ARBA00022840"/>
    </source>
</evidence>
<keyword evidence="10" id="KW-0812">Transmembrane</keyword>
<dbReference type="EC" id="2.7.13.3" evidence="2"/>
<evidence type="ECO:0000256" key="8">
    <source>
        <dbReference type="ARBA" id="ARBA00023012"/>
    </source>
</evidence>
<dbReference type="CDD" id="cd16917">
    <property type="entry name" value="HATPase_UhpB-NarQ-NarX-like"/>
    <property type="match status" value="1"/>
</dbReference>